<dbReference type="Proteomes" id="UP000006622">
    <property type="component" value="Chromosome"/>
</dbReference>
<protein>
    <submittedName>
        <fullName evidence="3">CRISPR-associated protein Cas5 family</fullName>
    </submittedName>
</protein>
<dbReference type="Gene3D" id="3.30.70.2660">
    <property type="match status" value="1"/>
</dbReference>
<evidence type="ECO:0000256" key="1">
    <source>
        <dbReference type="ARBA" id="ARBA00023118"/>
    </source>
</evidence>
<keyword evidence="4" id="KW-1185">Reference proteome</keyword>
<dbReference type="KEGG" id="mzh:Mzhil_1558"/>
<dbReference type="RefSeq" id="WP_013898833.1">
    <property type="nucleotide sequence ID" value="NC_015676.1"/>
</dbReference>
<dbReference type="CDD" id="cd09756">
    <property type="entry name" value="Cas5_I-E"/>
    <property type="match status" value="1"/>
</dbReference>
<sequence length="240" mass="27729">MKDYLIFRIYAPIASWGDIAIGTHRPTFDHPSKSAIFGLLAAALGIDRDDDEAHLKLNSSYNYGVLVNSHGNMLRDYHTSQVPGKSKKTHSSRKEELETDDNNLNTIISTRDYYSDCLYTIILSSKSEEPPYPFSMLIDKLNNPSFNLYLGRKSCPLSLPLDPKVVSASNMKEALLITDFRDRIFIPELNSSQNCRFYWEDPDENIDSDQVISKYDEILSRKRWQFSRRNEYYAMVNMEN</sequence>
<proteinExistence type="predicted"/>
<keyword evidence="1" id="KW-0051">Antiviral defense</keyword>
<dbReference type="OrthoDB" id="140767at2157"/>
<accession>F7XPH2</accession>
<dbReference type="InterPro" id="IPR010147">
    <property type="entry name" value="CRISPR-assoc_prot_CasD"/>
</dbReference>
<evidence type="ECO:0000256" key="2">
    <source>
        <dbReference type="SAM" id="MobiDB-lite"/>
    </source>
</evidence>
<gene>
    <name evidence="3" type="ordered locus">Mzhil_1558</name>
</gene>
<dbReference type="NCBIfam" id="TIGR01868">
    <property type="entry name" value="casD_Cas5e"/>
    <property type="match status" value="1"/>
</dbReference>
<organism evidence="3 4">
    <name type="scientific">Methanosalsum zhilinae (strain DSM 4017 / NBRC 107636 / OCM 62 / WeN5)</name>
    <name type="common">Methanohalophilus zhilinae</name>
    <dbReference type="NCBI Taxonomy" id="679901"/>
    <lineage>
        <taxon>Archaea</taxon>
        <taxon>Methanobacteriati</taxon>
        <taxon>Methanobacteriota</taxon>
        <taxon>Stenosarchaea group</taxon>
        <taxon>Methanomicrobia</taxon>
        <taxon>Methanosarcinales</taxon>
        <taxon>Methanosarcinaceae</taxon>
        <taxon>Methanosalsum</taxon>
    </lineage>
</organism>
<dbReference type="InterPro" id="IPR013422">
    <property type="entry name" value="CRISPR-assoc_prot_Cas5_N"/>
</dbReference>
<dbReference type="STRING" id="679901.Mzhil_1558"/>
<dbReference type="GeneID" id="10823196"/>
<evidence type="ECO:0000313" key="4">
    <source>
        <dbReference type="Proteomes" id="UP000006622"/>
    </source>
</evidence>
<dbReference type="EMBL" id="CP002101">
    <property type="protein sequence ID" value="AEH61397.1"/>
    <property type="molecule type" value="Genomic_DNA"/>
</dbReference>
<name>F7XPH2_METZD</name>
<evidence type="ECO:0000313" key="3">
    <source>
        <dbReference type="EMBL" id="AEH61397.1"/>
    </source>
</evidence>
<dbReference type="Pfam" id="PF09704">
    <property type="entry name" value="Cas_Cas5d"/>
    <property type="match status" value="1"/>
</dbReference>
<feature type="region of interest" description="Disordered" evidence="2">
    <location>
        <begin position="77"/>
        <end position="98"/>
    </location>
</feature>
<reference evidence="3 4" key="1">
    <citation type="submission" date="2010-07" db="EMBL/GenBank/DDBJ databases">
        <title>The complete genome of Methanosalsum zhilinae DSM 4017.</title>
        <authorList>
            <consortium name="US DOE Joint Genome Institute (JGI-PGF)"/>
            <person name="Lucas S."/>
            <person name="Copeland A."/>
            <person name="Lapidus A."/>
            <person name="Glavina del Rio T."/>
            <person name="Dalin E."/>
            <person name="Tice H."/>
            <person name="Bruce D."/>
            <person name="Goodwin L."/>
            <person name="Pitluck S."/>
            <person name="Kyrpides N."/>
            <person name="Mavromatis K."/>
            <person name="Ovchinnikova G."/>
            <person name="Daligault H."/>
            <person name="Detter J.C."/>
            <person name="Han C."/>
            <person name="Tapia R."/>
            <person name="Larimer F."/>
            <person name="Land M."/>
            <person name="Hauser L."/>
            <person name="Markowitz V."/>
            <person name="Cheng J.-F."/>
            <person name="Hugenholtz P."/>
            <person name="Woyke T."/>
            <person name="Wu D."/>
            <person name="Spring S."/>
            <person name="Schueler E."/>
            <person name="Brambilla E."/>
            <person name="Klenk H.-P."/>
            <person name="Eisen J.A."/>
        </authorList>
    </citation>
    <scope>NUCLEOTIDE SEQUENCE [LARGE SCALE GENOMIC DNA]</scope>
    <source>
        <strain evidence="4">DSM 4017 / NBRC 107636 / OCM 62 / WeN5</strain>
    </source>
</reference>
<dbReference type="GO" id="GO:0003723">
    <property type="term" value="F:RNA binding"/>
    <property type="evidence" value="ECO:0007669"/>
    <property type="project" value="InterPro"/>
</dbReference>
<dbReference type="AlphaFoldDB" id="F7XPH2"/>
<dbReference type="GO" id="GO:0043571">
    <property type="term" value="P:maintenance of CRISPR repeat elements"/>
    <property type="evidence" value="ECO:0007669"/>
    <property type="project" value="InterPro"/>
</dbReference>
<dbReference type="NCBIfam" id="TIGR02593">
    <property type="entry name" value="CRISPR_cas5"/>
    <property type="match status" value="1"/>
</dbReference>
<dbReference type="InterPro" id="IPR021124">
    <property type="entry name" value="CRISPR-assoc_prot_Cas5"/>
</dbReference>
<dbReference type="HOGENOM" id="CLU_084726_0_0_2"/>
<dbReference type="GO" id="GO:0051607">
    <property type="term" value="P:defense response to virus"/>
    <property type="evidence" value="ECO:0007669"/>
    <property type="project" value="UniProtKB-KW"/>
</dbReference>